<comment type="catalytic activity">
    <reaction evidence="1 5">
        <text>uridine(55) in tRNA = pseudouridine(55) in tRNA</text>
        <dbReference type="Rhea" id="RHEA:42532"/>
        <dbReference type="Rhea" id="RHEA-COMP:10101"/>
        <dbReference type="Rhea" id="RHEA-COMP:10102"/>
        <dbReference type="ChEBI" id="CHEBI:65314"/>
        <dbReference type="ChEBI" id="CHEBI:65315"/>
        <dbReference type="EC" id="5.4.99.25"/>
    </reaction>
</comment>
<keyword evidence="3 5" id="KW-0819">tRNA processing</keyword>
<dbReference type="CDD" id="cd02573">
    <property type="entry name" value="PseudoU_synth_EcTruB"/>
    <property type="match status" value="1"/>
</dbReference>
<evidence type="ECO:0000313" key="9">
    <source>
        <dbReference type="Proteomes" id="UP000052008"/>
    </source>
</evidence>
<sequence>MSRAGCRNGIVLANKPRGWTSFDVVSWARRRLDNVKVGHAGTLDPDATGLLVLLVGQATKLSQYLMLDEKEYLARVRLGIRTDTDDATGDVVAEQAPPPLSEADIEETLTSFRGTIRQVPPAVSALKQGGRRWYRLAREGAVFERVPRDVTIHELELRSYESPFIGLRVVCSKGTYIRALARDIGETLGCGGCLVDLVRIRVGGFELREAIEAEEGTTGEELSRRLLPLEDLLPDWPKAMISDEAQVRVGHGAAISSHDLRSVSRPLVRGDRVRLFSPAGKLVSIAEAVSAHADIMEQADEGPEGLELQPLRLLIDTQECT</sequence>
<dbReference type="Gene3D" id="3.30.2350.10">
    <property type="entry name" value="Pseudouridine synthase"/>
    <property type="match status" value="1"/>
</dbReference>
<comment type="function">
    <text evidence="5">Responsible for synthesis of pseudouridine from uracil-55 in the psi GC loop of transfer RNAs.</text>
</comment>
<evidence type="ECO:0000259" key="6">
    <source>
        <dbReference type="Pfam" id="PF01509"/>
    </source>
</evidence>
<dbReference type="GO" id="GO:0031119">
    <property type="term" value="P:tRNA pseudouridine synthesis"/>
    <property type="evidence" value="ECO:0007669"/>
    <property type="project" value="UniProtKB-UniRule"/>
</dbReference>
<organism evidence="8 9">
    <name type="scientific">candidate division TA06 bacterium DG_24</name>
    <dbReference type="NCBI Taxonomy" id="1703770"/>
    <lineage>
        <taxon>Bacteria</taxon>
        <taxon>Bacteria division TA06</taxon>
    </lineage>
</organism>
<dbReference type="EC" id="5.4.99.25" evidence="5"/>
<dbReference type="Pfam" id="PF01509">
    <property type="entry name" value="TruB_N"/>
    <property type="match status" value="1"/>
</dbReference>
<name>A0A0S7WWL2_UNCT6</name>
<comment type="similarity">
    <text evidence="2 5">Belongs to the pseudouridine synthase TruB family. Type 1 subfamily.</text>
</comment>
<dbReference type="GO" id="GO:0003723">
    <property type="term" value="F:RNA binding"/>
    <property type="evidence" value="ECO:0007669"/>
    <property type="project" value="InterPro"/>
</dbReference>
<dbReference type="EMBL" id="LIZS01000001">
    <property type="protein sequence ID" value="KPJ54491.1"/>
    <property type="molecule type" value="Genomic_DNA"/>
</dbReference>
<dbReference type="InterPro" id="IPR020103">
    <property type="entry name" value="PsdUridine_synth_cat_dom_sf"/>
</dbReference>
<dbReference type="AlphaFoldDB" id="A0A0S7WWL2"/>
<evidence type="ECO:0000256" key="3">
    <source>
        <dbReference type="ARBA" id="ARBA00022694"/>
    </source>
</evidence>
<dbReference type="InterPro" id="IPR014780">
    <property type="entry name" value="tRNA_psdUridine_synth_TruB"/>
</dbReference>
<feature type="active site" description="Nucleophile" evidence="5">
    <location>
        <position position="44"/>
    </location>
</feature>
<evidence type="ECO:0000259" key="7">
    <source>
        <dbReference type="Pfam" id="PF16198"/>
    </source>
</evidence>
<comment type="caution">
    <text evidence="8">The sequence shown here is derived from an EMBL/GenBank/DDBJ whole genome shotgun (WGS) entry which is preliminary data.</text>
</comment>
<dbReference type="InterPro" id="IPR036974">
    <property type="entry name" value="PUA_sf"/>
</dbReference>
<dbReference type="Pfam" id="PF16198">
    <property type="entry name" value="TruB_C_2"/>
    <property type="match status" value="1"/>
</dbReference>
<dbReference type="HAMAP" id="MF_01080">
    <property type="entry name" value="TruB_bact"/>
    <property type="match status" value="1"/>
</dbReference>
<dbReference type="InterPro" id="IPR032819">
    <property type="entry name" value="TruB_C"/>
</dbReference>
<dbReference type="Gene3D" id="2.30.130.10">
    <property type="entry name" value="PUA domain"/>
    <property type="match status" value="1"/>
</dbReference>
<feature type="domain" description="tRNA pseudouridylate synthase B C-terminal" evidence="7">
    <location>
        <begin position="178"/>
        <end position="233"/>
    </location>
</feature>
<dbReference type="Proteomes" id="UP000052008">
    <property type="component" value="Unassembled WGS sequence"/>
</dbReference>
<reference evidence="8 9" key="1">
    <citation type="journal article" date="2015" name="Microbiome">
        <title>Genomic resolution of linkages in carbon, nitrogen, and sulfur cycling among widespread estuary sediment bacteria.</title>
        <authorList>
            <person name="Baker B.J."/>
            <person name="Lazar C.S."/>
            <person name="Teske A.P."/>
            <person name="Dick G.J."/>
        </authorList>
    </citation>
    <scope>NUCLEOTIDE SEQUENCE [LARGE SCALE GENOMIC DNA]</scope>
    <source>
        <strain evidence="8">DG_24</strain>
    </source>
</reference>
<proteinExistence type="inferred from homology"/>
<dbReference type="InterPro" id="IPR002501">
    <property type="entry name" value="PsdUridine_synth_N"/>
</dbReference>
<dbReference type="NCBIfam" id="TIGR00431">
    <property type="entry name" value="TruB"/>
    <property type="match status" value="1"/>
</dbReference>
<dbReference type="SUPFAM" id="SSF55120">
    <property type="entry name" value="Pseudouridine synthase"/>
    <property type="match status" value="1"/>
</dbReference>
<evidence type="ECO:0000256" key="5">
    <source>
        <dbReference type="HAMAP-Rule" id="MF_01080"/>
    </source>
</evidence>
<dbReference type="GO" id="GO:1990481">
    <property type="term" value="P:mRNA pseudouridine synthesis"/>
    <property type="evidence" value="ECO:0007669"/>
    <property type="project" value="TreeGrafter"/>
</dbReference>
<dbReference type="PANTHER" id="PTHR13767">
    <property type="entry name" value="TRNA-PSEUDOURIDINE SYNTHASE"/>
    <property type="match status" value="1"/>
</dbReference>
<dbReference type="GO" id="GO:0160148">
    <property type="term" value="F:tRNA pseudouridine(55) synthase activity"/>
    <property type="evidence" value="ECO:0007669"/>
    <property type="project" value="UniProtKB-EC"/>
</dbReference>
<dbReference type="PANTHER" id="PTHR13767:SF2">
    <property type="entry name" value="PSEUDOURIDYLATE SYNTHASE TRUB1"/>
    <property type="match status" value="1"/>
</dbReference>
<evidence type="ECO:0000256" key="4">
    <source>
        <dbReference type="ARBA" id="ARBA00023235"/>
    </source>
</evidence>
<dbReference type="PATRIC" id="fig|1703770.3.peg.56"/>
<protein>
    <recommendedName>
        <fullName evidence="5">tRNA pseudouridine synthase B</fullName>
        <ecNumber evidence="5">5.4.99.25</ecNumber>
    </recommendedName>
    <alternativeName>
        <fullName evidence="5">tRNA pseudouridine(55) synthase</fullName>
        <shortName evidence="5">Psi55 synthase</shortName>
    </alternativeName>
    <alternativeName>
        <fullName evidence="5">tRNA pseudouridylate synthase</fullName>
    </alternativeName>
    <alternativeName>
        <fullName evidence="5">tRNA-uridine isomerase</fullName>
    </alternativeName>
</protein>
<feature type="domain" description="Pseudouridine synthase II N-terminal" evidence="6">
    <location>
        <begin position="29"/>
        <end position="177"/>
    </location>
</feature>
<evidence type="ECO:0000256" key="2">
    <source>
        <dbReference type="ARBA" id="ARBA00005642"/>
    </source>
</evidence>
<accession>A0A0S7WWL2</accession>
<keyword evidence="4 5" id="KW-0413">Isomerase</keyword>
<dbReference type="STRING" id="1703770.AMJ39_00265"/>
<evidence type="ECO:0000313" key="8">
    <source>
        <dbReference type="EMBL" id="KPJ54491.1"/>
    </source>
</evidence>
<evidence type="ECO:0000256" key="1">
    <source>
        <dbReference type="ARBA" id="ARBA00000385"/>
    </source>
</evidence>
<gene>
    <name evidence="5" type="primary">truB</name>
    <name evidence="8" type="ORF">AMJ39_00265</name>
</gene>